<keyword evidence="2" id="KW-1185">Reference proteome</keyword>
<proteinExistence type="predicted"/>
<dbReference type="EMBL" id="JAZHOU010000005">
    <property type="protein sequence ID" value="MEF3080088.1"/>
    <property type="molecule type" value="Genomic_DNA"/>
</dbReference>
<reference evidence="1 2" key="1">
    <citation type="submission" date="2024-02" db="EMBL/GenBank/DDBJ databases">
        <title>Winogradskyella poriferorum JCM 12885.</title>
        <authorList>
            <person name="Zhang D.-F."/>
            <person name="Fu Z.-Y."/>
        </authorList>
    </citation>
    <scope>NUCLEOTIDE SEQUENCE [LARGE SCALE GENOMIC DNA]</scope>
    <source>
        <strain evidence="1 2">JCM 12885</strain>
    </source>
</reference>
<dbReference type="RefSeq" id="WP_331810814.1">
    <property type="nucleotide sequence ID" value="NZ_JAZHOU010000005.1"/>
</dbReference>
<comment type="caution">
    <text evidence="1">The sequence shown here is derived from an EMBL/GenBank/DDBJ whole genome shotgun (WGS) entry which is preliminary data.</text>
</comment>
<sequence length="149" mass="18078">MKTIHTNAKHTEWLSADEMHFESKKWLSELEFCKEEQWFFEDLIRSYTLQILDNNHFEESKRLIDKLTKIVEQTQTLINAVKSHEKELSIMVDGIDQIKEETAYKKEHRNLTELVEEFRKRYRTTKTKLFNLIKMVMKEGKQNRLLDKK</sequence>
<accession>A0ABU7W899</accession>
<dbReference type="Proteomes" id="UP001356704">
    <property type="component" value="Unassembled WGS sequence"/>
</dbReference>
<evidence type="ECO:0000313" key="1">
    <source>
        <dbReference type="EMBL" id="MEF3080088.1"/>
    </source>
</evidence>
<organism evidence="1 2">
    <name type="scientific">Winogradskyella poriferorum</name>
    <dbReference type="NCBI Taxonomy" id="307627"/>
    <lineage>
        <taxon>Bacteria</taxon>
        <taxon>Pseudomonadati</taxon>
        <taxon>Bacteroidota</taxon>
        <taxon>Flavobacteriia</taxon>
        <taxon>Flavobacteriales</taxon>
        <taxon>Flavobacteriaceae</taxon>
        <taxon>Winogradskyella</taxon>
    </lineage>
</organism>
<gene>
    <name evidence="1" type="ORF">V1468_13820</name>
</gene>
<protein>
    <submittedName>
        <fullName evidence="1">Uncharacterized protein</fullName>
    </submittedName>
</protein>
<name>A0ABU7W899_9FLAO</name>
<evidence type="ECO:0000313" key="2">
    <source>
        <dbReference type="Proteomes" id="UP001356704"/>
    </source>
</evidence>